<reference evidence="16" key="1">
    <citation type="submission" date="2015-05" db="EMBL/GenBank/DDBJ databases">
        <authorList>
            <person name="Fogelqvist Johan"/>
        </authorList>
    </citation>
    <scope>NUCLEOTIDE SEQUENCE [LARGE SCALE GENOMIC DNA]</scope>
</reference>
<keyword evidence="3" id="KW-0813">Transport</keyword>
<gene>
    <name evidence="15" type="ORF">BN1723_013125</name>
</gene>
<dbReference type="InterPro" id="IPR002048">
    <property type="entry name" value="EF_hand_dom"/>
</dbReference>
<evidence type="ECO:0000256" key="9">
    <source>
        <dbReference type="ARBA" id="ARBA00022946"/>
    </source>
</evidence>
<dbReference type="GO" id="GO:0036444">
    <property type="term" value="P:calcium import into the mitochondrion"/>
    <property type="evidence" value="ECO:0007669"/>
    <property type="project" value="TreeGrafter"/>
</dbReference>
<dbReference type="Pfam" id="PF13202">
    <property type="entry name" value="EF-hand_5"/>
    <property type="match status" value="1"/>
</dbReference>
<keyword evidence="7" id="KW-0999">Mitochondrion inner membrane</keyword>
<keyword evidence="11" id="KW-0496">Mitochondrion</keyword>
<dbReference type="PROSITE" id="PS00018">
    <property type="entry name" value="EF_HAND_1"/>
    <property type="match status" value="1"/>
</dbReference>
<dbReference type="InterPro" id="IPR011992">
    <property type="entry name" value="EF-hand-dom_pair"/>
</dbReference>
<dbReference type="AlphaFoldDB" id="A0A0G4LP28"/>
<dbReference type="InterPro" id="IPR018247">
    <property type="entry name" value="EF_Hand_1_Ca_BS"/>
</dbReference>
<evidence type="ECO:0000256" key="3">
    <source>
        <dbReference type="ARBA" id="ARBA00022448"/>
    </source>
</evidence>
<evidence type="ECO:0000256" key="2">
    <source>
        <dbReference type="ARBA" id="ARBA00004569"/>
    </source>
</evidence>
<evidence type="ECO:0000256" key="7">
    <source>
        <dbReference type="ARBA" id="ARBA00022792"/>
    </source>
</evidence>
<dbReference type="PROSITE" id="PS50222">
    <property type="entry name" value="EF_HAND_2"/>
    <property type="match status" value="2"/>
</dbReference>
<evidence type="ECO:0000256" key="11">
    <source>
        <dbReference type="ARBA" id="ARBA00023128"/>
    </source>
</evidence>
<dbReference type="EMBL" id="CVQI01015335">
    <property type="protein sequence ID" value="CRK23788.1"/>
    <property type="molecule type" value="Genomic_DNA"/>
</dbReference>
<sequence>MEGRASRSAQQIALSRWQKFIAKSLAKRLDPEQFESYAPILYSKHPLPPHKIKREQYGILFRVADRKDAGRISLSEWAAFENLLMKPDAEYEIAFRLFDVSRTGSVKYEDFRQLYELNKGETSIPFDWECEWAKLYIGGKKKRHQMDYPQFSQMLRGLQGERIRQAFQQFDRDGDGFIDPEDFERIILETSKHKLSDHLLQNLSSLCNITLGSKVSYANVRAFQNMIKEMDLVELIVRRAVAKSTDGKITRTEEAAAAARIRRYHMRVRLDCDPAYDRDALARAFADVDELTLEVWQAAFLGADHGVLTLFEGVRGVGRVRIYGSTTGFEDYVQWLRRVMESHDTRGCLA</sequence>
<comment type="similarity">
    <text evidence="13">Belongs to the MICU1 family. MICU1 subfamily.</text>
</comment>
<dbReference type="GO" id="GO:0051560">
    <property type="term" value="P:mitochondrial calcium ion homeostasis"/>
    <property type="evidence" value="ECO:0007669"/>
    <property type="project" value="TreeGrafter"/>
</dbReference>
<evidence type="ECO:0000256" key="13">
    <source>
        <dbReference type="ARBA" id="ARBA00038333"/>
    </source>
</evidence>
<dbReference type="SUPFAM" id="SSF47473">
    <property type="entry name" value="EF-hand"/>
    <property type="match status" value="1"/>
</dbReference>
<dbReference type="FunFam" id="1.10.238.10:FF:000552">
    <property type="entry name" value="Probable mitochondrial carrier protein ARALAR1"/>
    <property type="match status" value="1"/>
</dbReference>
<dbReference type="GO" id="GO:0005509">
    <property type="term" value="F:calcium ion binding"/>
    <property type="evidence" value="ECO:0007669"/>
    <property type="project" value="InterPro"/>
</dbReference>
<keyword evidence="6" id="KW-0677">Repeat</keyword>
<name>A0A0G4LP28_VERLO</name>
<evidence type="ECO:0000256" key="4">
    <source>
        <dbReference type="ARBA" id="ARBA00022568"/>
    </source>
</evidence>
<evidence type="ECO:0000313" key="16">
    <source>
        <dbReference type="Proteomes" id="UP000045706"/>
    </source>
</evidence>
<feature type="domain" description="EF-hand" evidence="14">
    <location>
        <begin position="86"/>
        <end position="121"/>
    </location>
</feature>
<evidence type="ECO:0000256" key="5">
    <source>
        <dbReference type="ARBA" id="ARBA00022723"/>
    </source>
</evidence>
<keyword evidence="5" id="KW-0479">Metal-binding</keyword>
<accession>A0A0G4LP28</accession>
<evidence type="ECO:0000313" key="15">
    <source>
        <dbReference type="EMBL" id="CRK23788.1"/>
    </source>
</evidence>
<dbReference type="PANTHER" id="PTHR12294:SF1">
    <property type="entry name" value="CALCIUM UPTAKE PROTEIN 1, MITOCHONDRIAL"/>
    <property type="match status" value="1"/>
</dbReference>
<evidence type="ECO:0000256" key="12">
    <source>
        <dbReference type="ARBA" id="ARBA00023136"/>
    </source>
</evidence>
<dbReference type="Proteomes" id="UP000045706">
    <property type="component" value="Unassembled WGS sequence"/>
</dbReference>
<evidence type="ECO:0000256" key="10">
    <source>
        <dbReference type="ARBA" id="ARBA00023065"/>
    </source>
</evidence>
<dbReference type="Gene3D" id="1.10.238.10">
    <property type="entry name" value="EF-hand"/>
    <property type="match status" value="2"/>
</dbReference>
<keyword evidence="10" id="KW-0406">Ion transport</keyword>
<keyword evidence="9" id="KW-0809">Transit peptide</keyword>
<dbReference type="PANTHER" id="PTHR12294">
    <property type="entry name" value="EF HAND DOMAIN FAMILY A1,A2-RELATED"/>
    <property type="match status" value="1"/>
</dbReference>
<proteinExistence type="inferred from homology"/>
<protein>
    <recommendedName>
        <fullName evidence="14">EF-hand domain-containing protein</fullName>
    </recommendedName>
</protein>
<dbReference type="SMART" id="SM00054">
    <property type="entry name" value="EFh"/>
    <property type="match status" value="2"/>
</dbReference>
<keyword evidence="4" id="KW-0109">Calcium transport</keyword>
<dbReference type="GO" id="GO:1990246">
    <property type="term" value="C:uniplex complex"/>
    <property type="evidence" value="ECO:0007669"/>
    <property type="project" value="TreeGrafter"/>
</dbReference>
<dbReference type="GO" id="GO:0005758">
    <property type="term" value="C:mitochondrial intermembrane space"/>
    <property type="evidence" value="ECO:0007669"/>
    <property type="project" value="UniProtKB-SubCell"/>
</dbReference>
<evidence type="ECO:0000256" key="8">
    <source>
        <dbReference type="ARBA" id="ARBA00022837"/>
    </source>
</evidence>
<evidence type="ECO:0000256" key="1">
    <source>
        <dbReference type="ARBA" id="ARBA00004273"/>
    </source>
</evidence>
<keyword evidence="8" id="KW-0106">Calcium</keyword>
<organism evidence="15 16">
    <name type="scientific">Verticillium longisporum</name>
    <name type="common">Verticillium dahliae var. longisporum</name>
    <dbReference type="NCBI Taxonomy" id="100787"/>
    <lineage>
        <taxon>Eukaryota</taxon>
        <taxon>Fungi</taxon>
        <taxon>Dikarya</taxon>
        <taxon>Ascomycota</taxon>
        <taxon>Pezizomycotina</taxon>
        <taxon>Sordariomycetes</taxon>
        <taxon>Hypocreomycetidae</taxon>
        <taxon>Glomerellales</taxon>
        <taxon>Plectosphaerellaceae</taxon>
        <taxon>Verticillium</taxon>
    </lineage>
</organism>
<keyword evidence="12" id="KW-0472">Membrane</keyword>
<dbReference type="InterPro" id="IPR039800">
    <property type="entry name" value="MICU1/2/3"/>
</dbReference>
<evidence type="ECO:0000259" key="14">
    <source>
        <dbReference type="PROSITE" id="PS50222"/>
    </source>
</evidence>
<feature type="domain" description="EF-hand" evidence="14">
    <location>
        <begin position="158"/>
        <end position="193"/>
    </location>
</feature>
<comment type="subcellular location">
    <subcellularLocation>
        <location evidence="1">Mitochondrion inner membrane</location>
    </subcellularLocation>
    <subcellularLocation>
        <location evidence="2">Mitochondrion intermembrane space</location>
    </subcellularLocation>
</comment>
<evidence type="ECO:0000256" key="6">
    <source>
        <dbReference type="ARBA" id="ARBA00022737"/>
    </source>
</evidence>